<dbReference type="GO" id="GO:0005576">
    <property type="term" value="C:extracellular region"/>
    <property type="evidence" value="ECO:0007669"/>
    <property type="project" value="InterPro"/>
</dbReference>
<dbReference type="InterPro" id="IPR036116">
    <property type="entry name" value="FN3_sf"/>
</dbReference>
<accession>A0A3M3R028</accession>
<dbReference type="SMART" id="SM00495">
    <property type="entry name" value="ChtBD3"/>
    <property type="match status" value="1"/>
</dbReference>
<evidence type="ECO:0000313" key="7">
    <source>
        <dbReference type="EMBL" id="RMN83040.1"/>
    </source>
</evidence>
<dbReference type="Gene3D" id="3.20.20.80">
    <property type="entry name" value="Glycosidases"/>
    <property type="match status" value="1"/>
</dbReference>
<dbReference type="Proteomes" id="UP000269335">
    <property type="component" value="Unassembled WGS sequence"/>
</dbReference>
<keyword evidence="3" id="KW-0378">Hydrolase</keyword>
<evidence type="ECO:0000256" key="2">
    <source>
        <dbReference type="ARBA" id="ARBA00012729"/>
    </source>
</evidence>
<dbReference type="SUPFAM" id="SSF51445">
    <property type="entry name" value="(Trans)glycosidases"/>
    <property type="match status" value="1"/>
</dbReference>
<dbReference type="CDD" id="cd02871">
    <property type="entry name" value="GH18_chitinase_D-like"/>
    <property type="match status" value="1"/>
</dbReference>
<dbReference type="PANTHER" id="PTHR45708">
    <property type="entry name" value="ENDOCHITINASE"/>
    <property type="match status" value="1"/>
</dbReference>
<dbReference type="GO" id="GO:0030246">
    <property type="term" value="F:carbohydrate binding"/>
    <property type="evidence" value="ECO:0007669"/>
    <property type="project" value="InterPro"/>
</dbReference>
<dbReference type="InterPro" id="IPR001579">
    <property type="entry name" value="Glyco_hydro_18_chit_AS"/>
</dbReference>
<dbReference type="InterPro" id="IPR036573">
    <property type="entry name" value="CBM_sf_5/12"/>
</dbReference>
<sequence>MLNPKIINQYKNRKVDAASDMPDIRGKNILMGFWHNWPSEPGQGYQQGLFKEMALTDIPEAYNVVAVAFMKGAGIPTFKPYNLSDAAFRAQVAALNAQGRAVLISLGGADAHIELHAGQEEPLAYEIIRLVEVYGFDGLDIDLEQAAITFADNRTVLPAALRLVRKHYEAEGKHFIISMAPEFPYLRTTKKLPIFNEIRKYLPFLSEFVTFIESLRSGGSYLAYINALEDIYDFIAPQYYNQGGDGIWVDELNLWVTQNNDAHKKEFLYYLTDSLIHGTRTFTKIPADRLAIGLPTNNDAAATGYVINEQDVKDALQQLEDAGNPIRGLMTWSVNWDAGKDKNGKEYDWEFVKRYGYLTGGETPVPDKPSVPADLTLSMQTANSVTLIWRPSEGAHSVRIYNVFRNGTPVGTPTAPPFIDTEVSSGAVYDYQISATDIEGNTSDLSPVLTVYMDQNQPPSAPTDLKATDITAYSVSLEWTASTGLHPIRQYLVHRDRMRIAIVTSPQTTYTDAGLTPATDYIYTIIAQDEKDGFSGASEPLTVTTTSGSGGDVTVWAPGVQYQVDHLVTHQGISYRCLQAHPSIPAWSPEKPGSASLWLLLGRSAVPDTNSSNAITEELLNLPGNRGDEAIP</sequence>
<dbReference type="RefSeq" id="WP_007252894.1">
    <property type="nucleotide sequence ID" value="NZ_RBPH01000089.1"/>
</dbReference>
<evidence type="ECO:0000313" key="10">
    <source>
        <dbReference type="Proteomes" id="UP000270524"/>
    </source>
</evidence>
<comment type="caution">
    <text evidence="8">The sequence shown here is derived from an EMBL/GenBank/DDBJ whole genome shotgun (WGS) entry which is preliminary data.</text>
</comment>
<evidence type="ECO:0000259" key="6">
    <source>
        <dbReference type="PROSITE" id="PS51910"/>
    </source>
</evidence>
<dbReference type="PROSITE" id="PS50853">
    <property type="entry name" value="FN3"/>
    <property type="match status" value="2"/>
</dbReference>
<evidence type="ECO:0000256" key="3">
    <source>
        <dbReference type="ARBA" id="ARBA00022801"/>
    </source>
</evidence>
<dbReference type="Pfam" id="PF02839">
    <property type="entry name" value="CBM_5_12"/>
    <property type="match status" value="1"/>
</dbReference>
<keyword evidence="4" id="KW-0326">Glycosidase</keyword>
<dbReference type="SMART" id="SM00060">
    <property type="entry name" value="FN3"/>
    <property type="match status" value="2"/>
</dbReference>
<dbReference type="CDD" id="cd12214">
    <property type="entry name" value="ChiA1_BD"/>
    <property type="match status" value="1"/>
</dbReference>
<reference evidence="9 10" key="1">
    <citation type="submission" date="2018-08" db="EMBL/GenBank/DDBJ databases">
        <title>Recombination of ecologically and evolutionarily significant loci maintains genetic cohesion in the Pseudomonas syringae species complex.</title>
        <authorList>
            <person name="Dillon M."/>
            <person name="Thakur S."/>
            <person name="Almeida R.N.D."/>
            <person name="Weir B.S."/>
            <person name="Guttman D.S."/>
        </authorList>
    </citation>
    <scope>NUCLEOTIDE SEQUENCE [LARGE SCALE GENOMIC DNA]</scope>
    <source>
        <strain evidence="7 9">ICMP 15201</strain>
        <strain evidence="8 10">ICMP 15203</strain>
    </source>
</reference>
<dbReference type="EC" id="3.2.1.14" evidence="2"/>
<dbReference type="Gene3D" id="2.60.40.10">
    <property type="entry name" value="Immunoglobulins"/>
    <property type="match status" value="2"/>
</dbReference>
<dbReference type="InterPro" id="IPR013783">
    <property type="entry name" value="Ig-like_fold"/>
</dbReference>
<dbReference type="PANTHER" id="PTHR45708:SF49">
    <property type="entry name" value="ENDOCHITINASE"/>
    <property type="match status" value="1"/>
</dbReference>
<dbReference type="InterPro" id="IPR050542">
    <property type="entry name" value="Glycosyl_Hydrlase18_Chitinase"/>
</dbReference>
<proteinExistence type="inferred from homology"/>
<dbReference type="GO" id="GO:0008843">
    <property type="term" value="F:endochitinase activity"/>
    <property type="evidence" value="ECO:0007669"/>
    <property type="project" value="UniProtKB-EC"/>
</dbReference>
<dbReference type="InterPro" id="IPR003961">
    <property type="entry name" value="FN3_dom"/>
</dbReference>
<dbReference type="InterPro" id="IPR017853">
    <property type="entry name" value="GH"/>
</dbReference>
<protein>
    <recommendedName>
        <fullName evidence="2">chitinase</fullName>
        <ecNumber evidence="2">3.2.1.14</ecNumber>
    </recommendedName>
</protein>
<dbReference type="PROSITE" id="PS01095">
    <property type="entry name" value="GH18_1"/>
    <property type="match status" value="1"/>
</dbReference>
<dbReference type="EMBL" id="RBPH01000089">
    <property type="protein sequence ID" value="RMN83040.1"/>
    <property type="molecule type" value="Genomic_DNA"/>
</dbReference>
<feature type="domain" description="Fibronectin type-III" evidence="5">
    <location>
        <begin position="461"/>
        <end position="548"/>
    </location>
</feature>
<dbReference type="InterPro" id="IPR001223">
    <property type="entry name" value="Glyco_hydro18_cat"/>
</dbReference>
<evidence type="ECO:0000256" key="4">
    <source>
        <dbReference type="ARBA" id="ARBA00023295"/>
    </source>
</evidence>
<organism evidence="8 10">
    <name type="scientific">Pseudomonas cannabina</name>
    <dbReference type="NCBI Taxonomy" id="86840"/>
    <lineage>
        <taxon>Bacteria</taxon>
        <taxon>Pseudomonadati</taxon>
        <taxon>Pseudomonadota</taxon>
        <taxon>Gammaproteobacteria</taxon>
        <taxon>Pseudomonadales</taxon>
        <taxon>Pseudomonadaceae</taxon>
        <taxon>Pseudomonas</taxon>
    </lineage>
</organism>
<dbReference type="FunFam" id="3.20.20.80:FF:000133">
    <property type="entry name" value="Chitinase C1"/>
    <property type="match status" value="1"/>
</dbReference>
<evidence type="ECO:0000259" key="5">
    <source>
        <dbReference type="PROSITE" id="PS50853"/>
    </source>
</evidence>
<name>A0A3M3R028_PSECA</name>
<dbReference type="PROSITE" id="PS51910">
    <property type="entry name" value="GH18_2"/>
    <property type="match status" value="1"/>
</dbReference>
<dbReference type="SUPFAM" id="SSF51055">
    <property type="entry name" value="Carbohydrate binding domain"/>
    <property type="match status" value="1"/>
</dbReference>
<evidence type="ECO:0000313" key="8">
    <source>
        <dbReference type="EMBL" id="RMN89859.1"/>
    </source>
</evidence>
<dbReference type="InterPro" id="IPR003610">
    <property type="entry name" value="CBM5/12"/>
</dbReference>
<dbReference type="EMBL" id="RBPJ01000268">
    <property type="protein sequence ID" value="RMN89859.1"/>
    <property type="molecule type" value="Genomic_DNA"/>
</dbReference>
<dbReference type="CDD" id="cd00063">
    <property type="entry name" value="FN3"/>
    <property type="match status" value="2"/>
</dbReference>
<dbReference type="Proteomes" id="UP000270524">
    <property type="component" value="Unassembled WGS sequence"/>
</dbReference>
<evidence type="ECO:0000256" key="1">
    <source>
        <dbReference type="ARBA" id="ARBA00009121"/>
    </source>
</evidence>
<dbReference type="AlphaFoldDB" id="A0A3M3R028"/>
<gene>
    <name evidence="8" type="ORF">ALQ51_04236</name>
    <name evidence="7" type="ORF">ALQ53_04435</name>
</gene>
<feature type="domain" description="Fibronectin type-III" evidence="5">
    <location>
        <begin position="371"/>
        <end position="456"/>
    </location>
</feature>
<dbReference type="GO" id="GO:0005975">
    <property type="term" value="P:carbohydrate metabolic process"/>
    <property type="evidence" value="ECO:0007669"/>
    <property type="project" value="InterPro"/>
</dbReference>
<dbReference type="SUPFAM" id="SSF49265">
    <property type="entry name" value="Fibronectin type III"/>
    <property type="match status" value="1"/>
</dbReference>
<comment type="similarity">
    <text evidence="1">Belongs to the glycosyl hydrolase 18 family. Chitinase class II subfamily.</text>
</comment>
<dbReference type="Gene3D" id="2.10.10.20">
    <property type="entry name" value="Carbohydrate-binding module superfamily 5/12"/>
    <property type="match status" value="1"/>
</dbReference>
<evidence type="ECO:0000313" key="9">
    <source>
        <dbReference type="Proteomes" id="UP000269335"/>
    </source>
</evidence>
<dbReference type="Pfam" id="PF00041">
    <property type="entry name" value="fn3"/>
    <property type="match status" value="1"/>
</dbReference>
<feature type="domain" description="GH18" evidence="6">
    <location>
        <begin position="28"/>
        <end position="362"/>
    </location>
</feature>